<keyword evidence="3 5" id="KW-0807">Transducer</keyword>
<protein>
    <submittedName>
        <fullName evidence="11">Methyl-accepting chemotaxis protein I (Serine chemoreceptor protein)</fullName>
    </submittedName>
</protein>
<dbReference type="InterPro" id="IPR004090">
    <property type="entry name" value="Chemotax_Me-accpt_rcpt"/>
</dbReference>
<dbReference type="PRINTS" id="PR00260">
    <property type="entry name" value="CHEMTRNSDUCR"/>
</dbReference>
<dbReference type="InterPro" id="IPR051310">
    <property type="entry name" value="MCP_chemotaxis"/>
</dbReference>
<dbReference type="CDD" id="cd11386">
    <property type="entry name" value="MCP_signal"/>
    <property type="match status" value="1"/>
</dbReference>
<keyword evidence="7" id="KW-1133">Transmembrane helix</keyword>
<dbReference type="SUPFAM" id="SSF58104">
    <property type="entry name" value="Methyl-accepting chemotaxis protein (MCP) signaling domain"/>
    <property type="match status" value="1"/>
</dbReference>
<evidence type="ECO:0000256" key="5">
    <source>
        <dbReference type="PROSITE-ProRule" id="PRU00284"/>
    </source>
</evidence>
<feature type="domain" description="HAMP" evidence="9">
    <location>
        <begin position="308"/>
        <end position="360"/>
    </location>
</feature>
<organism evidence="11 12">
    <name type="scientific">Dickeya aquatica</name>
    <dbReference type="NCBI Taxonomy" id="1401087"/>
    <lineage>
        <taxon>Bacteria</taxon>
        <taxon>Pseudomonadati</taxon>
        <taxon>Pseudomonadota</taxon>
        <taxon>Gammaproteobacteria</taxon>
        <taxon>Enterobacterales</taxon>
        <taxon>Pectobacteriaceae</taxon>
        <taxon>Dickeya</taxon>
    </lineage>
</organism>
<keyword evidence="7" id="KW-0472">Membrane</keyword>
<feature type="domain" description="Methyl-accepting transducer" evidence="8">
    <location>
        <begin position="365"/>
        <end position="594"/>
    </location>
</feature>
<reference evidence="11 12" key="1">
    <citation type="submission" date="2016-09" db="EMBL/GenBank/DDBJ databases">
        <authorList>
            <person name="Reverchon S."/>
            <person name="Nasser W."/>
            <person name="Leonard S."/>
            <person name="Brochier C."/>
            <person name="Duprey A."/>
        </authorList>
    </citation>
    <scope>NUCLEOTIDE SEQUENCE [LARGE SCALE GENOMIC DNA]</scope>
    <source>
        <strain evidence="11 12">174/2</strain>
    </source>
</reference>
<evidence type="ECO:0000256" key="6">
    <source>
        <dbReference type="SAM" id="MobiDB-lite"/>
    </source>
</evidence>
<comment type="similarity">
    <text evidence="4">Belongs to the methyl-accepting chemotaxis (MCP) protein family.</text>
</comment>
<dbReference type="Pfam" id="PF00015">
    <property type="entry name" value="MCPsignal"/>
    <property type="match status" value="1"/>
</dbReference>
<dbReference type="KEGG" id="daq:DAQ1742_02541"/>
<dbReference type="InterPro" id="IPR004089">
    <property type="entry name" value="MCPsignal_dom"/>
</dbReference>
<accession>A0A375ACU4</accession>
<feature type="compositionally biased region" description="Basic and acidic residues" evidence="6">
    <location>
        <begin position="664"/>
        <end position="673"/>
    </location>
</feature>
<evidence type="ECO:0000259" key="9">
    <source>
        <dbReference type="PROSITE" id="PS50885"/>
    </source>
</evidence>
<feature type="transmembrane region" description="Helical" evidence="7">
    <location>
        <begin position="20"/>
        <end position="39"/>
    </location>
</feature>
<dbReference type="GO" id="GO:0006935">
    <property type="term" value="P:chemotaxis"/>
    <property type="evidence" value="ECO:0007669"/>
    <property type="project" value="UniProtKB-KW"/>
</dbReference>
<feature type="transmembrane region" description="Helical" evidence="7">
    <location>
        <begin position="288"/>
        <end position="306"/>
    </location>
</feature>
<name>A0A375ACU4_9GAMM</name>
<evidence type="ECO:0000313" key="12">
    <source>
        <dbReference type="Proteomes" id="UP000294820"/>
    </source>
</evidence>
<keyword evidence="7" id="KW-0812">Transmembrane</keyword>
<dbReference type="Gene3D" id="1.10.287.950">
    <property type="entry name" value="Methyl-accepting chemotaxis protein"/>
    <property type="match status" value="1"/>
</dbReference>
<dbReference type="PROSITE" id="PS51753">
    <property type="entry name" value="HBM"/>
    <property type="match status" value="1"/>
</dbReference>
<evidence type="ECO:0000259" key="10">
    <source>
        <dbReference type="PROSITE" id="PS51753"/>
    </source>
</evidence>
<dbReference type="RefSeq" id="WP_180706122.1">
    <property type="nucleotide sequence ID" value="NZ_LT615367.1"/>
</dbReference>
<dbReference type="SMART" id="SM01358">
    <property type="entry name" value="HBM"/>
    <property type="match status" value="1"/>
</dbReference>
<keyword evidence="12" id="KW-1185">Reference proteome</keyword>
<sequence>MSILGGKYENIKLGTKLSLGFGSVLLLSLIVLISGIFGFRSVAKNNDNAAITNQLNATLAQARILRVQFQFTHDYSFIDKNGELLNQMESILRQANAIGGSQAIINDLESISQDLKNYRATREAFLATSKKRDAAGLKISQEESEGVLAAFYGKWNKANGIPADTQVMLFQLGQSMADIRDVAHDLLLAPSANTLAITLKSIDDAEKLIKERNGQLTTEMQVWLKNSWDYFLQYRQSAPAYLAAFQEETNAGQAMSAAADKLNTDVADLFNQQLENSAQTTRSSEVKMLFTSLAVILLGIIMAWRISVQIVTPIKLGLSVAERIANGDLSSSIHTTRRDELGMLITAMAAMNDKLRTMIHDIRAGVGQVALASAEIAAGNADLSSRTEQQSAAVVETAASMEQLTSTVKQNSENAHHASQLASEASQNAIKGGDIVSNVVKTMDEISGSSKRISEITSVINSIAFQTNILALNAAVEAARAGSKVRGFAVVASEVRNLAQRSSQAAKEIEGLIHESVSRVNTGSALVDEAGKTMQDIVRSVTHVFDIMGEIASASDEQSRGISQIAQAVSELDTTTQQNAALVEESSSAANSLEDQAQRLAHTVSVFHLGDDRPSHHDLHSHHDKHGRSGSDEAPLLLAKPRATRKPAQKKGAPHGAGKAAKSHSADDEWVKF</sequence>
<dbReference type="EMBL" id="LT615367">
    <property type="protein sequence ID" value="SLM63419.1"/>
    <property type="molecule type" value="Genomic_DNA"/>
</dbReference>
<evidence type="ECO:0000256" key="2">
    <source>
        <dbReference type="ARBA" id="ARBA00022500"/>
    </source>
</evidence>
<dbReference type="Proteomes" id="UP000294820">
    <property type="component" value="Chromosome 1"/>
</dbReference>
<dbReference type="PANTHER" id="PTHR43531">
    <property type="entry name" value="PROTEIN ICFG"/>
    <property type="match status" value="1"/>
</dbReference>
<dbReference type="FunFam" id="1.10.287.950:FF:000001">
    <property type="entry name" value="Methyl-accepting chemotaxis sensory transducer"/>
    <property type="match status" value="1"/>
</dbReference>
<feature type="compositionally biased region" description="Basic residues" evidence="6">
    <location>
        <begin position="642"/>
        <end position="653"/>
    </location>
</feature>
<feature type="compositionally biased region" description="Basic residues" evidence="6">
    <location>
        <begin position="619"/>
        <end position="628"/>
    </location>
</feature>
<dbReference type="GO" id="GO:0007165">
    <property type="term" value="P:signal transduction"/>
    <property type="evidence" value="ECO:0007669"/>
    <property type="project" value="UniProtKB-KW"/>
</dbReference>
<evidence type="ECO:0000256" key="4">
    <source>
        <dbReference type="ARBA" id="ARBA00029447"/>
    </source>
</evidence>
<dbReference type="CDD" id="cd06225">
    <property type="entry name" value="HAMP"/>
    <property type="match status" value="1"/>
</dbReference>
<evidence type="ECO:0000313" key="11">
    <source>
        <dbReference type="EMBL" id="SLM63419.1"/>
    </source>
</evidence>
<comment type="subcellular location">
    <subcellularLocation>
        <location evidence="1">Membrane</location>
    </subcellularLocation>
</comment>
<dbReference type="PANTHER" id="PTHR43531:SF5">
    <property type="entry name" value="METHYL-ACCEPTING CHEMOTAXIS PROTEIN III"/>
    <property type="match status" value="1"/>
</dbReference>
<feature type="domain" description="HBM" evidence="10">
    <location>
        <begin position="44"/>
        <end position="281"/>
    </location>
</feature>
<dbReference type="InterPro" id="IPR032255">
    <property type="entry name" value="HBM"/>
</dbReference>
<keyword evidence="11" id="KW-0675">Receptor</keyword>
<dbReference type="GO" id="GO:0004888">
    <property type="term" value="F:transmembrane signaling receptor activity"/>
    <property type="evidence" value="ECO:0007669"/>
    <property type="project" value="InterPro"/>
</dbReference>
<keyword evidence="2" id="KW-0145">Chemotaxis</keyword>
<gene>
    <name evidence="11" type="ORF">DAQ1742_02541</name>
</gene>
<dbReference type="SMART" id="SM00283">
    <property type="entry name" value="MA"/>
    <property type="match status" value="1"/>
</dbReference>
<evidence type="ECO:0000256" key="1">
    <source>
        <dbReference type="ARBA" id="ARBA00004370"/>
    </source>
</evidence>
<dbReference type="Pfam" id="PF00672">
    <property type="entry name" value="HAMP"/>
    <property type="match status" value="1"/>
</dbReference>
<evidence type="ECO:0000259" key="8">
    <source>
        <dbReference type="PROSITE" id="PS50111"/>
    </source>
</evidence>
<dbReference type="AlphaFoldDB" id="A0A375ACU4"/>
<feature type="compositionally biased region" description="Basic and acidic residues" evidence="6">
    <location>
        <begin position="609"/>
        <end position="618"/>
    </location>
</feature>
<dbReference type="PROSITE" id="PS50885">
    <property type="entry name" value="HAMP"/>
    <property type="match status" value="1"/>
</dbReference>
<dbReference type="GO" id="GO:0005886">
    <property type="term" value="C:plasma membrane"/>
    <property type="evidence" value="ECO:0007669"/>
    <property type="project" value="TreeGrafter"/>
</dbReference>
<dbReference type="SMART" id="SM00304">
    <property type="entry name" value="HAMP"/>
    <property type="match status" value="1"/>
</dbReference>
<evidence type="ECO:0000256" key="7">
    <source>
        <dbReference type="SAM" id="Phobius"/>
    </source>
</evidence>
<dbReference type="PROSITE" id="PS50111">
    <property type="entry name" value="CHEMOTAXIS_TRANSDUC_2"/>
    <property type="match status" value="1"/>
</dbReference>
<feature type="region of interest" description="Disordered" evidence="6">
    <location>
        <begin position="609"/>
        <end position="673"/>
    </location>
</feature>
<proteinExistence type="inferred from homology"/>
<dbReference type="InterPro" id="IPR003660">
    <property type="entry name" value="HAMP_dom"/>
</dbReference>
<evidence type="ECO:0000256" key="3">
    <source>
        <dbReference type="ARBA" id="ARBA00023224"/>
    </source>
</evidence>